<dbReference type="OrthoDB" id="414698at2759"/>
<dbReference type="InterPro" id="IPR012259">
    <property type="entry name" value="DHFR"/>
</dbReference>
<evidence type="ECO:0000256" key="8">
    <source>
        <dbReference type="SAM" id="MobiDB-lite"/>
    </source>
</evidence>
<evidence type="ECO:0000256" key="3">
    <source>
        <dbReference type="ARBA" id="ARBA00018886"/>
    </source>
</evidence>
<dbReference type="GO" id="GO:0006730">
    <property type="term" value="P:one-carbon metabolic process"/>
    <property type="evidence" value="ECO:0007669"/>
    <property type="project" value="UniProtKB-KW"/>
</dbReference>
<dbReference type="PROSITE" id="PS00075">
    <property type="entry name" value="DHFR_1"/>
    <property type="match status" value="1"/>
</dbReference>
<protein>
    <recommendedName>
        <fullName evidence="3">Dihydrofolate reductase</fullName>
        <ecNumber evidence="2">1.5.1.3</ecNumber>
    </recommendedName>
</protein>
<evidence type="ECO:0000256" key="7">
    <source>
        <dbReference type="RuleBase" id="RU004474"/>
    </source>
</evidence>
<dbReference type="CDD" id="cd00209">
    <property type="entry name" value="DHFR"/>
    <property type="match status" value="1"/>
</dbReference>
<dbReference type="PANTHER" id="PTHR48069">
    <property type="entry name" value="DIHYDROFOLATE REDUCTASE"/>
    <property type="match status" value="1"/>
</dbReference>
<feature type="compositionally biased region" description="Basic and acidic residues" evidence="8">
    <location>
        <begin position="140"/>
        <end position="152"/>
    </location>
</feature>
<dbReference type="GO" id="GO:0004146">
    <property type="term" value="F:dihydrofolate reductase activity"/>
    <property type="evidence" value="ECO:0007669"/>
    <property type="project" value="UniProtKB-EC"/>
</dbReference>
<dbReference type="EC" id="1.5.1.3" evidence="2"/>
<dbReference type="PRINTS" id="PR00070">
    <property type="entry name" value="DHFR"/>
</dbReference>
<reference evidence="10 11" key="1">
    <citation type="submission" date="2016-03" db="EMBL/GenBank/DDBJ databases">
        <authorList>
            <person name="Ploux O."/>
        </authorList>
    </citation>
    <scope>NUCLEOTIDE SEQUENCE [LARGE SCALE GENOMIC DNA]</scope>
    <source>
        <strain evidence="10 11">UAMH 11012</strain>
    </source>
</reference>
<evidence type="ECO:0000313" key="11">
    <source>
        <dbReference type="Proteomes" id="UP000184330"/>
    </source>
</evidence>
<dbReference type="InterPro" id="IPR024072">
    <property type="entry name" value="DHFR-like_dom_sf"/>
</dbReference>
<dbReference type="GO" id="GO:0046655">
    <property type="term" value="P:folic acid metabolic process"/>
    <property type="evidence" value="ECO:0007669"/>
    <property type="project" value="TreeGrafter"/>
</dbReference>
<dbReference type="PANTHER" id="PTHR48069:SF3">
    <property type="entry name" value="DIHYDROFOLATE REDUCTASE"/>
    <property type="match status" value="1"/>
</dbReference>
<dbReference type="EMBL" id="FJOG01000018">
    <property type="protein sequence ID" value="CZR61500.1"/>
    <property type="molecule type" value="Genomic_DNA"/>
</dbReference>
<keyword evidence="4" id="KW-0554">One-carbon metabolism</keyword>
<dbReference type="InterPro" id="IPR001796">
    <property type="entry name" value="DHFR_dom"/>
</dbReference>
<proteinExistence type="inferred from homology"/>
<dbReference type="SUPFAM" id="SSF53597">
    <property type="entry name" value="Dihydrofolate reductase-like"/>
    <property type="match status" value="1"/>
</dbReference>
<evidence type="ECO:0000256" key="6">
    <source>
        <dbReference type="ARBA" id="ARBA00023002"/>
    </source>
</evidence>
<evidence type="ECO:0000256" key="4">
    <source>
        <dbReference type="ARBA" id="ARBA00022563"/>
    </source>
</evidence>
<organism evidence="10 11">
    <name type="scientific">Phialocephala subalpina</name>
    <dbReference type="NCBI Taxonomy" id="576137"/>
    <lineage>
        <taxon>Eukaryota</taxon>
        <taxon>Fungi</taxon>
        <taxon>Dikarya</taxon>
        <taxon>Ascomycota</taxon>
        <taxon>Pezizomycotina</taxon>
        <taxon>Leotiomycetes</taxon>
        <taxon>Helotiales</taxon>
        <taxon>Mollisiaceae</taxon>
        <taxon>Phialocephala</taxon>
        <taxon>Phialocephala fortinii species complex</taxon>
    </lineage>
</organism>
<name>A0A1L7X905_9HELO</name>
<dbReference type="GO" id="GO:0046654">
    <property type="term" value="P:tetrahydrofolate biosynthetic process"/>
    <property type="evidence" value="ECO:0007669"/>
    <property type="project" value="UniProtKB-UniPathway"/>
</dbReference>
<dbReference type="GO" id="GO:0046452">
    <property type="term" value="P:dihydrofolate metabolic process"/>
    <property type="evidence" value="ECO:0007669"/>
    <property type="project" value="TreeGrafter"/>
</dbReference>
<evidence type="ECO:0000256" key="1">
    <source>
        <dbReference type="ARBA" id="ARBA00004903"/>
    </source>
</evidence>
<comment type="similarity">
    <text evidence="7">Belongs to the dihydrofolate reductase family.</text>
</comment>
<evidence type="ECO:0000256" key="5">
    <source>
        <dbReference type="ARBA" id="ARBA00022857"/>
    </source>
</evidence>
<dbReference type="UniPathway" id="UPA00077">
    <property type="reaction ID" value="UER00158"/>
</dbReference>
<dbReference type="STRING" id="576137.A0A1L7X905"/>
<keyword evidence="5" id="KW-0521">NADP</keyword>
<dbReference type="GO" id="GO:0050661">
    <property type="term" value="F:NADP binding"/>
    <property type="evidence" value="ECO:0007669"/>
    <property type="project" value="InterPro"/>
</dbReference>
<dbReference type="AlphaFoldDB" id="A0A1L7X905"/>
<dbReference type="Proteomes" id="UP000184330">
    <property type="component" value="Unassembled WGS sequence"/>
</dbReference>
<keyword evidence="6" id="KW-0560">Oxidoreductase</keyword>
<evidence type="ECO:0000259" key="9">
    <source>
        <dbReference type="PROSITE" id="PS51330"/>
    </source>
</evidence>
<evidence type="ECO:0000313" key="10">
    <source>
        <dbReference type="EMBL" id="CZR61500.1"/>
    </source>
</evidence>
<dbReference type="Pfam" id="PF00186">
    <property type="entry name" value="DHFR_1"/>
    <property type="match status" value="1"/>
</dbReference>
<dbReference type="Gene3D" id="3.40.430.10">
    <property type="entry name" value="Dihydrofolate Reductase, subunit A"/>
    <property type="match status" value="1"/>
</dbReference>
<comment type="pathway">
    <text evidence="1">Cofactor biosynthesis; tetrahydrofolate biosynthesis; 5,6,7,8-tetrahydrofolate from 7,8-dihydrofolate: step 1/1.</text>
</comment>
<feature type="region of interest" description="Disordered" evidence="8">
    <location>
        <begin position="140"/>
        <end position="164"/>
    </location>
</feature>
<evidence type="ECO:0000256" key="2">
    <source>
        <dbReference type="ARBA" id="ARBA00012856"/>
    </source>
</evidence>
<dbReference type="InterPro" id="IPR017925">
    <property type="entry name" value="DHFR_CS"/>
</dbReference>
<keyword evidence="11" id="KW-1185">Reference proteome</keyword>
<feature type="domain" description="DHFR" evidence="9">
    <location>
        <begin position="1"/>
        <end position="179"/>
    </location>
</feature>
<sequence length="182" mass="20543">MGIGINNALPWKGLKKEMAYFARITKRAPPGTTNALIMGRKTWDSLPPKFRPLKDRTNIVVTRSSTPSEPEPGKHVVNSISEGITLSQSKDISRIFVIGGAEIYKAALEMKEAKRILLTRIKGEFECDAYFPIKLGEDGKGEGWRRRSKEELDGWTGEEVPVGDQEEGGMKYEFEIWERVEQ</sequence>
<dbReference type="GO" id="GO:0005739">
    <property type="term" value="C:mitochondrion"/>
    <property type="evidence" value="ECO:0007669"/>
    <property type="project" value="TreeGrafter"/>
</dbReference>
<gene>
    <name evidence="10" type="ORF">PAC_11397</name>
</gene>
<accession>A0A1L7X905</accession>
<dbReference type="PROSITE" id="PS51330">
    <property type="entry name" value="DHFR_2"/>
    <property type="match status" value="1"/>
</dbReference>